<accession>A0A9C6SS83</accession>
<gene>
    <name evidence="2" type="primary">LOC127565625</name>
</gene>
<protein>
    <submittedName>
        <fullName evidence="2">Uncharacterized protein LOC127565625</fullName>
    </submittedName>
</protein>
<dbReference type="OrthoDB" id="7812215at2759"/>
<evidence type="ECO:0000313" key="2">
    <source>
        <dbReference type="RefSeq" id="XP_051861005.1"/>
    </source>
</evidence>
<dbReference type="AlphaFoldDB" id="A0A9C6SS83"/>
<evidence type="ECO:0000313" key="1">
    <source>
        <dbReference type="Proteomes" id="UP000515160"/>
    </source>
</evidence>
<dbReference type="Proteomes" id="UP000515160">
    <property type="component" value="Chromosome 3"/>
</dbReference>
<dbReference type="PANTHER" id="PTHR20977">
    <property type="entry name" value="AT13385P-RELATED"/>
    <property type="match status" value="1"/>
</dbReference>
<reference evidence="2" key="1">
    <citation type="submission" date="2025-08" db="UniProtKB">
        <authorList>
            <consortium name="RefSeq"/>
        </authorList>
    </citation>
    <scope>IDENTIFICATION</scope>
    <source>
        <strain evidence="2">15112-1751.03</strain>
        <tissue evidence="2">Whole Adult</tissue>
    </source>
</reference>
<proteinExistence type="predicted"/>
<dbReference type="SMART" id="SM00689">
    <property type="entry name" value="DM6"/>
    <property type="match status" value="1"/>
</dbReference>
<dbReference type="Pfam" id="PF07248">
    <property type="entry name" value="DUF1431"/>
    <property type="match status" value="1"/>
</dbReference>
<dbReference type="PANTHER" id="PTHR20977:SF0">
    <property type="entry name" value="AT13385P-RELATED"/>
    <property type="match status" value="1"/>
</dbReference>
<dbReference type="InterPro" id="IPR006611">
    <property type="entry name" value="DUF1431_DROsp"/>
</dbReference>
<name>A0A9C6SS83_DROAB</name>
<organism evidence="1 2">
    <name type="scientific">Drosophila albomicans</name>
    <name type="common">Fruit fly</name>
    <dbReference type="NCBI Taxonomy" id="7291"/>
    <lineage>
        <taxon>Eukaryota</taxon>
        <taxon>Metazoa</taxon>
        <taxon>Ecdysozoa</taxon>
        <taxon>Arthropoda</taxon>
        <taxon>Hexapoda</taxon>
        <taxon>Insecta</taxon>
        <taxon>Pterygota</taxon>
        <taxon>Neoptera</taxon>
        <taxon>Endopterygota</taxon>
        <taxon>Diptera</taxon>
        <taxon>Brachycera</taxon>
        <taxon>Muscomorpha</taxon>
        <taxon>Ephydroidea</taxon>
        <taxon>Drosophilidae</taxon>
        <taxon>Drosophila</taxon>
    </lineage>
</organism>
<sequence>MILTCRLKPQQVLRLTPHICPHYAYHWGNYDASSGECCKMQTNCIHKTHCGKTTAIPNRCYKRVDSAKVLEDAYSKQLLEILNREQAVIDCDLFKHDMVYYRPSDKSRRYQRTWCECPHIWLRPKPICCYDKEVNLPMKRRPRPPPQKEKTAAEMYAFQMEQLCKYNIRLGQYPKLKCHIVKIPKNCTKEKAPFPSFSECDAECIPQYCPTECACKLKPNLCDMWKLFHHNAGMLKKCTEALVDYCPFKRRARALS</sequence>
<keyword evidence="1" id="KW-1185">Reference proteome</keyword>
<dbReference type="RefSeq" id="XP_051861005.1">
    <property type="nucleotide sequence ID" value="XM_052005045.1"/>
</dbReference>
<dbReference type="GeneID" id="127565625"/>